<proteinExistence type="predicted"/>
<dbReference type="EMBL" id="FZPA01000013">
    <property type="protein sequence ID" value="SNT14828.1"/>
    <property type="molecule type" value="Genomic_DNA"/>
</dbReference>
<dbReference type="Proteomes" id="UP000198339">
    <property type="component" value="Unassembled WGS sequence"/>
</dbReference>
<protein>
    <submittedName>
        <fullName evidence="1">Uncharacterized protein</fullName>
    </submittedName>
</protein>
<evidence type="ECO:0000313" key="2">
    <source>
        <dbReference type="Proteomes" id="UP000198339"/>
    </source>
</evidence>
<organism evidence="1 2">
    <name type="scientific">Sphingopyxis indica</name>
    <dbReference type="NCBI Taxonomy" id="436663"/>
    <lineage>
        <taxon>Bacteria</taxon>
        <taxon>Pseudomonadati</taxon>
        <taxon>Pseudomonadota</taxon>
        <taxon>Alphaproteobacteria</taxon>
        <taxon>Sphingomonadales</taxon>
        <taxon>Sphingomonadaceae</taxon>
        <taxon>Sphingopyxis</taxon>
    </lineage>
</organism>
<dbReference type="RefSeq" id="WP_058818167.1">
    <property type="nucleotide sequence ID" value="NZ_FZPA01000013.1"/>
</dbReference>
<dbReference type="OrthoDB" id="1489695at2"/>
<dbReference type="InterPro" id="IPR056955">
    <property type="entry name" value="ORC-CDC6-like"/>
</dbReference>
<reference evidence="1 2" key="1">
    <citation type="submission" date="2017-06" db="EMBL/GenBank/DDBJ databases">
        <authorList>
            <person name="Kim H.J."/>
            <person name="Triplett B.A."/>
        </authorList>
    </citation>
    <scope>NUCLEOTIDE SEQUENCE [LARGE SCALE GENOMIC DNA]</scope>
    <source>
        <strain evidence="1 2">DS15</strain>
    </source>
</reference>
<accession>A0A239KAN7</accession>
<gene>
    <name evidence="1" type="ORF">SAMN06295955_11351</name>
</gene>
<sequence length="629" mass="71135">MVRNAFAVRTSELSSPDELFARDFAPEVLEILPRDIFATSAMVLRSSPGGGKTSLLRIFTPGPMLQVFRNHTREPYVEIFRQLQAVNAVDGDNIRAMGILIPCTNGYSELQAPEQDPAARGMFRALVNARIILRALRAICMLHGVEYPRDLGRLRIDYERGLLDEGPVPRSADAESLRNWAESVESRLLGYLDQLGAEREETPVHLVFDAVTWLSQARFLVDDVLSEVRPIVMFDDVQRLRPGQRATLYKELLDHRAAAPVWLAERTAVLESSEIFSDAIQRRDFEVVEIERGWQKLSDKRFLTFVTGIADRRMRQMRDDPESFGDHLGSSLDPLQFRSQLATAVDTLRARAVARATDTDRYSSWIQAAEGFPKADLLALAIEWSKTNILIERDRNRIQAVLDLEPLPIEERENRESSKLPSAALKFVSSEFKLPYFFGIDRVVRLSSYNVEEFLQICAVLYEHLHAARVSRTDGPVSVSPGEQDRALRRLAEKRFREISRAFPLGAKAQRLIAAIGKLSHEQTFAPNAPYAPGVTGIGLAIVDRDALVKASENDKHPFCETAKILSACIAYNLFEVRELKQDNKLWTVLYLNRMLCVHFDLVYHTGGWRPTSIARLKAWHQGTPSTIL</sequence>
<keyword evidence="2" id="KW-1185">Reference proteome</keyword>
<name>A0A239KAN7_9SPHN</name>
<dbReference type="Pfam" id="PF24389">
    <property type="entry name" value="ORC-CDC6-like"/>
    <property type="match status" value="1"/>
</dbReference>
<dbReference type="AlphaFoldDB" id="A0A239KAN7"/>
<evidence type="ECO:0000313" key="1">
    <source>
        <dbReference type="EMBL" id="SNT14828.1"/>
    </source>
</evidence>